<dbReference type="Pfam" id="PF11984">
    <property type="entry name" value="DUF3485"/>
    <property type="match status" value="1"/>
</dbReference>
<dbReference type="EMBL" id="SIXI01000004">
    <property type="protein sequence ID" value="TBO30244.1"/>
    <property type="molecule type" value="Genomic_DNA"/>
</dbReference>
<feature type="transmembrane region" description="Helical" evidence="8">
    <location>
        <begin position="128"/>
        <end position="146"/>
    </location>
</feature>
<dbReference type="NCBIfam" id="TIGR02914">
    <property type="entry name" value="EpsI_fam"/>
    <property type="match status" value="1"/>
</dbReference>
<feature type="transmembrane region" description="Helical" evidence="8">
    <location>
        <begin position="44"/>
        <end position="60"/>
    </location>
</feature>
<dbReference type="Proteomes" id="UP000292120">
    <property type="component" value="Unassembled WGS sequence"/>
</dbReference>
<comment type="subcellular location">
    <subcellularLocation>
        <location evidence="1">Cell membrane</location>
        <topology evidence="1">Multi-pass membrane protein</topology>
    </subcellularLocation>
</comment>
<dbReference type="InterPro" id="IPR026392">
    <property type="entry name" value="Exo/Archaeosortase_dom"/>
</dbReference>
<keyword evidence="5 10" id="KW-0378">Hydrolase</keyword>
<reference evidence="10 11" key="1">
    <citation type="submission" date="2019-02" db="EMBL/GenBank/DDBJ databases">
        <title>Aquabacterium sp. strain KMB7.</title>
        <authorList>
            <person name="Chen W.-M."/>
        </authorList>
    </citation>
    <scope>NUCLEOTIDE SEQUENCE [LARGE SCALE GENOMIC DNA]</scope>
    <source>
        <strain evidence="10 11">KMB7</strain>
    </source>
</reference>
<dbReference type="InterPro" id="IPR017540">
    <property type="entry name" value="Exosortase-1"/>
</dbReference>
<gene>
    <name evidence="10" type="primary">xrtA</name>
    <name evidence="10" type="ORF">EYS42_11150</name>
</gene>
<dbReference type="NCBIfam" id="TIGR02602">
    <property type="entry name" value="8TM_EpsH"/>
    <property type="match status" value="1"/>
</dbReference>
<protein>
    <submittedName>
        <fullName evidence="10">Exosortase A</fullName>
        <ecNumber evidence="10">3.4.22.-</ecNumber>
    </submittedName>
</protein>
<keyword evidence="3" id="KW-0645">Protease</keyword>
<keyword evidence="7 8" id="KW-0472">Membrane</keyword>
<dbReference type="EC" id="3.4.22.-" evidence="10"/>
<feature type="domain" description="Methanolan biosynthesis EpsI" evidence="9">
    <location>
        <begin position="304"/>
        <end position="503"/>
    </location>
</feature>
<evidence type="ECO:0000259" key="9">
    <source>
        <dbReference type="Pfam" id="PF11984"/>
    </source>
</evidence>
<evidence type="ECO:0000313" key="11">
    <source>
        <dbReference type="Proteomes" id="UP000292120"/>
    </source>
</evidence>
<dbReference type="OrthoDB" id="9797363at2"/>
<name>A0A4Q9H3H4_9BURK</name>
<dbReference type="AlphaFoldDB" id="A0A4Q9H3H4"/>
<dbReference type="InterPro" id="IPR014263">
    <property type="entry name" value="Methanolan_biosynth_EpsI"/>
</dbReference>
<feature type="transmembrane region" description="Helical" evidence="8">
    <location>
        <begin position="72"/>
        <end position="90"/>
    </location>
</feature>
<evidence type="ECO:0000256" key="1">
    <source>
        <dbReference type="ARBA" id="ARBA00004651"/>
    </source>
</evidence>
<evidence type="ECO:0000256" key="2">
    <source>
        <dbReference type="ARBA" id="ARBA00022475"/>
    </source>
</evidence>
<feature type="transmembrane region" description="Helical" evidence="8">
    <location>
        <begin position="102"/>
        <end position="121"/>
    </location>
</feature>
<comment type="caution">
    <text evidence="10">The sequence shown here is derived from an EMBL/GenBank/DDBJ whole genome shotgun (WGS) entry which is preliminary data.</text>
</comment>
<sequence length="513" mass="56726">MNPQTLPARWRLAWAGIGLVWVLVLLTWLPTALSMVDIWERSETYAHGFVVPPLCLWLIWRARQQWQSLSPLPAFSAVVPMALIALAWLAGELVSVNALRQFALVAMMVMAVPLVGGWALARALTFPLCFVFLCVPFGDFLLPWLMNRTADFTVLAVRASGVPVYREGLQFVIPSGSWSVVEACSGIRYLVASVMAGCLYGYLNYTSMRLRVRFLVLSVAVALIANWLRAYLIVMLGHYSGNTIATGVDHLIYGWVFFGFVLLLLFWLGGRWHDPASVTSAGAGQPQALPIAAVPWRLRGAVAVMLAAMALALPWAWLTHVRDSLSTEPVLLAAPAAMGAGRAPDGRWEPDYRGARASVHRVYPVDQGEVGLHLAYYRRQGGDSKLISAENRLAQNEDPMWSVSAERARQVPWREGFVTLKESEVMERHLAPGASRKGLRVWQLFWLNGQIEVRPAHAKLLGGWQLLRGQGDDGAIITLYTQDDAEAVARLTRFARAHDAQIDAALLATQGQR</sequence>
<organism evidence="10 11">
    <name type="scientific">Aquabacterium lacunae</name>
    <dbReference type="NCBI Taxonomy" id="2528630"/>
    <lineage>
        <taxon>Bacteria</taxon>
        <taxon>Pseudomonadati</taxon>
        <taxon>Pseudomonadota</taxon>
        <taxon>Betaproteobacteria</taxon>
        <taxon>Burkholderiales</taxon>
        <taxon>Aquabacterium</taxon>
    </lineage>
</organism>
<feature type="transmembrane region" description="Helical" evidence="8">
    <location>
        <begin position="12"/>
        <end position="32"/>
    </location>
</feature>
<accession>A0A4Q9H3H4</accession>
<feature type="transmembrane region" description="Helical" evidence="8">
    <location>
        <begin position="186"/>
        <end position="203"/>
    </location>
</feature>
<feature type="transmembrane region" description="Helical" evidence="8">
    <location>
        <begin position="251"/>
        <end position="270"/>
    </location>
</feature>
<evidence type="ECO:0000313" key="10">
    <source>
        <dbReference type="EMBL" id="TBO30244.1"/>
    </source>
</evidence>
<feature type="transmembrane region" description="Helical" evidence="8">
    <location>
        <begin position="215"/>
        <end position="239"/>
    </location>
</feature>
<evidence type="ECO:0000256" key="7">
    <source>
        <dbReference type="ARBA" id="ARBA00023136"/>
    </source>
</evidence>
<dbReference type="InterPro" id="IPR019127">
    <property type="entry name" value="Exosortase"/>
</dbReference>
<keyword evidence="4 8" id="KW-0812">Transmembrane</keyword>
<evidence type="ECO:0000256" key="3">
    <source>
        <dbReference type="ARBA" id="ARBA00022670"/>
    </source>
</evidence>
<evidence type="ECO:0000256" key="6">
    <source>
        <dbReference type="ARBA" id="ARBA00022989"/>
    </source>
</evidence>
<keyword evidence="11" id="KW-1185">Reference proteome</keyword>
<dbReference type="Pfam" id="PF09721">
    <property type="entry name" value="Exosortase_EpsH"/>
    <property type="match status" value="1"/>
</dbReference>
<keyword evidence="6 8" id="KW-1133">Transmembrane helix</keyword>
<evidence type="ECO:0000256" key="5">
    <source>
        <dbReference type="ARBA" id="ARBA00022801"/>
    </source>
</evidence>
<dbReference type="GO" id="GO:0008233">
    <property type="term" value="F:peptidase activity"/>
    <property type="evidence" value="ECO:0007669"/>
    <property type="project" value="UniProtKB-KW"/>
</dbReference>
<dbReference type="InterPro" id="IPR013426">
    <property type="entry name" value="EpsH-like"/>
</dbReference>
<keyword evidence="2" id="KW-1003">Cell membrane</keyword>
<dbReference type="RefSeq" id="WP_130968236.1">
    <property type="nucleotide sequence ID" value="NZ_SIXI01000004.1"/>
</dbReference>
<evidence type="ECO:0000256" key="8">
    <source>
        <dbReference type="SAM" id="Phobius"/>
    </source>
</evidence>
<dbReference type="GO" id="GO:0006508">
    <property type="term" value="P:proteolysis"/>
    <property type="evidence" value="ECO:0007669"/>
    <property type="project" value="UniProtKB-KW"/>
</dbReference>
<dbReference type="GO" id="GO:0005886">
    <property type="term" value="C:plasma membrane"/>
    <property type="evidence" value="ECO:0007669"/>
    <property type="project" value="UniProtKB-SubCell"/>
</dbReference>
<dbReference type="NCBIfam" id="TIGR04178">
    <property type="entry name" value="exo_archaeo"/>
    <property type="match status" value="1"/>
</dbReference>
<dbReference type="NCBIfam" id="TIGR03109">
    <property type="entry name" value="exosort_XrtA"/>
    <property type="match status" value="1"/>
</dbReference>
<evidence type="ECO:0000256" key="4">
    <source>
        <dbReference type="ARBA" id="ARBA00022692"/>
    </source>
</evidence>
<feature type="transmembrane region" description="Helical" evidence="8">
    <location>
        <begin position="300"/>
        <end position="318"/>
    </location>
</feature>
<proteinExistence type="predicted"/>